<proteinExistence type="predicted"/>
<organism evidence="1 2">
    <name type="scientific">Pararhizobium antarcticum</name>
    <dbReference type="NCBI Taxonomy" id="1798805"/>
    <lineage>
        <taxon>Bacteria</taxon>
        <taxon>Pseudomonadati</taxon>
        <taxon>Pseudomonadota</taxon>
        <taxon>Alphaproteobacteria</taxon>
        <taxon>Hyphomicrobiales</taxon>
        <taxon>Rhizobiaceae</taxon>
        <taxon>Rhizobium/Agrobacterium group</taxon>
        <taxon>Pararhizobium</taxon>
    </lineage>
</organism>
<dbReference type="InterPro" id="IPR010247">
    <property type="entry name" value="HutG_amidohyd"/>
</dbReference>
<evidence type="ECO:0000313" key="2">
    <source>
        <dbReference type="Proteomes" id="UP000182661"/>
    </source>
</evidence>
<evidence type="ECO:0000313" key="1">
    <source>
        <dbReference type="EMBL" id="OJG01495.1"/>
    </source>
</evidence>
<dbReference type="SUPFAM" id="SSF53187">
    <property type="entry name" value="Zn-dependent exopeptidases"/>
    <property type="match status" value="1"/>
</dbReference>
<dbReference type="Proteomes" id="UP000182661">
    <property type="component" value="Unassembled WGS sequence"/>
</dbReference>
<sequence length="274" mass="29783">MTGTIAEITQGTSPVILGFPHTGTEVPAAIRDRLNDNGRILADTDWHIHHLYAGLLPDVTTVRATFHRYVIDANRDPDGLSLYPGQNTTGLIPATDFDGVPIWNPGDEPTNADTTARLADFHAPYHAALAAEIARVKAIHGIAVLYDCHSIRSRIPFLFEGKLPNFNIGTDSGRTCDPTIEAATFDLVSQAGGYSSILNGRFKGGWTTRHYGRPETGVHAIQMELAQSTHLTSETPPFTYDEAKAAGLRIHLKDILTRIETSALTLAHTTRGPQ</sequence>
<dbReference type="RefSeq" id="WP_071830934.1">
    <property type="nucleotide sequence ID" value="NZ_LSRP01000001.1"/>
</dbReference>
<gene>
    <name evidence="1" type="ORF">AX760_00860</name>
</gene>
<dbReference type="Gene3D" id="3.40.630.40">
    <property type="entry name" value="Zn-dependent exopeptidases"/>
    <property type="match status" value="1"/>
</dbReference>
<protein>
    <submittedName>
        <fullName evidence="1">N-formylglutamate deformylase</fullName>
    </submittedName>
</protein>
<dbReference type="OrthoDB" id="8716700at2"/>
<dbReference type="EMBL" id="LSRP01000001">
    <property type="protein sequence ID" value="OJG01495.1"/>
    <property type="molecule type" value="Genomic_DNA"/>
</dbReference>
<name>A0A657LYI1_9HYPH</name>
<comment type="caution">
    <text evidence="1">The sequence shown here is derived from an EMBL/GenBank/DDBJ whole genome shotgun (WGS) entry which is preliminary data.</text>
</comment>
<dbReference type="Pfam" id="PF05013">
    <property type="entry name" value="FGase"/>
    <property type="match status" value="1"/>
</dbReference>
<dbReference type="NCBIfam" id="TIGR02017">
    <property type="entry name" value="hutG_amidohyd"/>
    <property type="match status" value="1"/>
</dbReference>
<accession>A0A657LYI1</accession>
<keyword evidence="2" id="KW-1185">Reference proteome</keyword>
<dbReference type="AlphaFoldDB" id="A0A657LYI1"/>
<dbReference type="InterPro" id="IPR007709">
    <property type="entry name" value="N-FG_amidohydro"/>
</dbReference>
<reference evidence="1 2" key="1">
    <citation type="submission" date="2016-02" db="EMBL/GenBank/DDBJ databases">
        <title>Genome sequencing of a beta-galactosidase producing bacteria Rhizobium sp. 59.</title>
        <authorList>
            <person name="Wang D."/>
            <person name="Kot W."/>
            <person name="Qin Y."/>
            <person name="Hansen L."/>
            <person name="Naqvi K."/>
            <person name="Rensing C."/>
        </authorList>
    </citation>
    <scope>NUCLEOTIDE SEQUENCE [LARGE SCALE GENOMIC DNA]</scope>
    <source>
        <strain evidence="1 2">59</strain>
    </source>
</reference>